<dbReference type="OrthoDB" id="769613at2759"/>
<evidence type="ECO:0000313" key="5">
    <source>
        <dbReference type="RefSeq" id="XP_035550275.1"/>
    </source>
</evidence>
<dbReference type="KEGG" id="jre:109018374"/>
<gene>
    <name evidence="4 5" type="primary">LOC109018374</name>
</gene>
<feature type="region of interest" description="Disordered" evidence="1">
    <location>
        <begin position="180"/>
        <end position="200"/>
    </location>
</feature>
<dbReference type="RefSeq" id="XP_035550275.1">
    <property type="nucleotide sequence ID" value="XM_035694382.1"/>
</dbReference>
<dbReference type="Pfam" id="PF14309">
    <property type="entry name" value="DUF4378"/>
    <property type="match status" value="1"/>
</dbReference>
<organism evidence="3 4">
    <name type="scientific">Juglans regia</name>
    <name type="common">English walnut</name>
    <dbReference type="NCBI Taxonomy" id="51240"/>
    <lineage>
        <taxon>Eukaryota</taxon>
        <taxon>Viridiplantae</taxon>
        <taxon>Streptophyta</taxon>
        <taxon>Embryophyta</taxon>
        <taxon>Tracheophyta</taxon>
        <taxon>Spermatophyta</taxon>
        <taxon>Magnoliopsida</taxon>
        <taxon>eudicotyledons</taxon>
        <taxon>Gunneridae</taxon>
        <taxon>Pentapetalae</taxon>
        <taxon>rosids</taxon>
        <taxon>fabids</taxon>
        <taxon>Fagales</taxon>
        <taxon>Juglandaceae</taxon>
        <taxon>Juglans</taxon>
    </lineage>
</organism>
<dbReference type="GO" id="GO:0051513">
    <property type="term" value="P:regulation of monopolar cell growth"/>
    <property type="evidence" value="ECO:0007669"/>
    <property type="project" value="InterPro"/>
</dbReference>
<feature type="compositionally biased region" description="Basic and acidic residues" evidence="1">
    <location>
        <begin position="567"/>
        <end position="576"/>
    </location>
</feature>
<dbReference type="Proteomes" id="UP000235220">
    <property type="component" value="Chromosome 10"/>
</dbReference>
<feature type="compositionally biased region" description="Polar residues" evidence="1">
    <location>
        <begin position="591"/>
        <end position="637"/>
    </location>
</feature>
<feature type="compositionally biased region" description="Polar residues" evidence="1">
    <location>
        <begin position="473"/>
        <end position="489"/>
    </location>
</feature>
<feature type="region of interest" description="Disordered" evidence="1">
    <location>
        <begin position="473"/>
        <end position="505"/>
    </location>
</feature>
<feature type="compositionally biased region" description="Basic and acidic residues" evidence="1">
    <location>
        <begin position="68"/>
        <end position="83"/>
    </location>
</feature>
<feature type="region of interest" description="Disordered" evidence="1">
    <location>
        <begin position="320"/>
        <end position="404"/>
    </location>
</feature>
<accession>A0A2I4HIS8</accession>
<feature type="compositionally biased region" description="Polar residues" evidence="1">
    <location>
        <begin position="320"/>
        <end position="361"/>
    </location>
</feature>
<feature type="compositionally biased region" description="Low complexity" evidence="1">
    <location>
        <begin position="84"/>
        <end position="99"/>
    </location>
</feature>
<evidence type="ECO:0000313" key="3">
    <source>
        <dbReference type="Proteomes" id="UP000235220"/>
    </source>
</evidence>
<dbReference type="STRING" id="51240.A0A2I4HIS8"/>
<dbReference type="InterPro" id="IPR025486">
    <property type="entry name" value="DUF4378"/>
</dbReference>
<feature type="region of interest" description="Disordered" evidence="1">
    <location>
        <begin position="554"/>
        <end position="645"/>
    </location>
</feature>
<feature type="region of interest" description="Disordered" evidence="1">
    <location>
        <begin position="279"/>
        <end position="305"/>
    </location>
</feature>
<dbReference type="AlphaFoldDB" id="A0A2I4HIS8"/>
<protein>
    <submittedName>
        <fullName evidence="4 5">Protein LONGIFOLIA 2-like</fullName>
    </submittedName>
</protein>
<evidence type="ECO:0000313" key="4">
    <source>
        <dbReference type="RefSeq" id="XP_018856069.1"/>
    </source>
</evidence>
<evidence type="ECO:0000259" key="2">
    <source>
        <dbReference type="Pfam" id="PF14309"/>
    </source>
</evidence>
<dbReference type="PANTHER" id="PTHR31680">
    <property type="entry name" value="LONGIFOLIA PROTEIN"/>
    <property type="match status" value="1"/>
</dbReference>
<dbReference type="Gramene" id="Jr10_07050_p1">
    <property type="protein sequence ID" value="cds.Jr10_07050_p1"/>
    <property type="gene ID" value="Jr10_07050"/>
</dbReference>
<dbReference type="InterPro" id="IPR033334">
    <property type="entry name" value="LNG1/2"/>
</dbReference>
<name>A0A2I4HIS8_JUGRE</name>
<proteinExistence type="predicted"/>
<dbReference type="PANTHER" id="PTHR31680:SF15">
    <property type="entry name" value="PROTEIN LONGIFOLIA 2"/>
    <property type="match status" value="1"/>
</dbReference>
<dbReference type="GeneID" id="109018374"/>
<feature type="domain" description="DUF4378" evidence="2">
    <location>
        <begin position="837"/>
        <end position="1015"/>
    </location>
</feature>
<dbReference type="RefSeq" id="XP_018856069.1">
    <property type="nucleotide sequence ID" value="XM_019000524.2"/>
</dbReference>
<feature type="region of interest" description="Disordered" evidence="1">
    <location>
        <begin position="41"/>
        <end position="99"/>
    </location>
</feature>
<evidence type="ECO:0000256" key="1">
    <source>
        <dbReference type="SAM" id="MobiDB-lite"/>
    </source>
</evidence>
<feature type="compositionally biased region" description="Basic and acidic residues" evidence="1">
    <location>
        <begin position="279"/>
        <end position="302"/>
    </location>
</feature>
<keyword evidence="3" id="KW-1185">Reference proteome</keyword>
<sequence>MSAKLLYTSSKDENQDLQKQIGCMNGIFQFFDRHHFLTGRRSNSQGHKRLLPGQNRNPATKPRALQRTTERNPKKFVKEKQRVSTESSQTSLSSSSCSSSFSSSLDCKTAQFEPSLFNQPRFPGNPTLPMNKPYASLQSSQQSLDLRDVVKEPIYREGRALSVKTYRKEEAVGTTLKYIDSPRPLSPPKSVKSRASGVNDSVRSLAKLQEAPRNYKEQKQRIVLSSLKDAPRLSYDGRVSQDACKSRIKLKELPRLSLDSREGSIRGLASETKSNFLLKDLKRRNDDSSEKLNQKQEPESSERPSNLIVKLMGLEAFQQSTSTSENPLGFISSCQTDKSDPLSKSSRTTGGNKKNQISTSPRKSHKDPMSSRSKNADLVMRPTSRSRFPTEPTPWRQPDGRQSSQQITFKCREATTKASNSYPSVYGEIEKRLAELELKKSGEDLRAPKQRLEAMQKTNKALDYKREQASKFASQTSNYSSYHQSSNLASPRKVQNKDSVSTTIKGLHSPESSIFPMVKIRRTIDCASTIIPTERMSGLNKPGFSANGRMVNTQTAKDHFSPPSCSTDKKTNERASKSTSASKVPRHIIGENNTGSVTVSPRLQQRKISSQKQSTPTIPSSDTSKAIGQRTRQQVGPNSPGRKLRLISPSLQQCNDQLSETSSGVRDLIHQGDTFSLTSESNISLCSHTDTEVTSTNHSDKINANFFKQDGKKHKNPTGSSEDRIMVKPAIAALEQPSPVSVLDATFNRDESPSPVKKISKAFKDYEARDPEEGEWIPVDLAQLPPRTKPCFSVDVNDKKSESIHHLVQNIQQENTTEEETITDYTAALHESMNSNHRYISEILLSLGLLRDLDSGSTTIQLQASGHHINFNSFLALEQTKASAGLLNDKQSDERIFNLEPSEKIQRVLECDTVNEILVRKLLLGCPTPPQKWLSPNKIAARNPKGQQLLEEICSEVDQLKNNNLNRSLVEEYDSLSIISEDLTHRSMKWIDFHCEIPGLVLDIERLIFEDLITENVNSQGVGLQGQSGGPFRKLFSR</sequence>
<reference evidence="4 5" key="1">
    <citation type="submission" date="2025-04" db="UniProtKB">
        <authorList>
            <consortium name="RefSeq"/>
        </authorList>
    </citation>
    <scope>IDENTIFICATION</scope>
    <source>
        <tissue evidence="4 5">Leaves</tissue>
    </source>
</reference>